<dbReference type="Gramene" id="Pp3c16_17520V3.2">
    <property type="protein sequence ID" value="PAC:32985679.CDS.1"/>
    <property type="gene ID" value="Pp3c16_17520"/>
</dbReference>
<dbReference type="Gene3D" id="3.40.50.1010">
    <property type="entry name" value="5'-nuclease"/>
    <property type="match status" value="1"/>
</dbReference>
<keyword evidence="2" id="KW-0378">Hydrolase</keyword>
<dbReference type="EMBL" id="ABEU02000016">
    <property type="protein sequence ID" value="PNR38023.1"/>
    <property type="molecule type" value="Genomic_DNA"/>
</dbReference>
<dbReference type="GO" id="GO:0003677">
    <property type="term" value="F:DNA binding"/>
    <property type="evidence" value="ECO:0007669"/>
    <property type="project" value="UniProtKB-KW"/>
</dbReference>
<protein>
    <recommendedName>
        <fullName evidence="5">5'-3' exonuclease domain-containing protein</fullName>
    </recommendedName>
</protein>
<evidence type="ECO:0000256" key="2">
    <source>
        <dbReference type="ARBA" id="ARBA00022801"/>
    </source>
</evidence>
<dbReference type="AlphaFoldDB" id="A0A2K1J918"/>
<dbReference type="GO" id="GO:0008409">
    <property type="term" value="F:5'-3' exonuclease activity"/>
    <property type="evidence" value="ECO:0007669"/>
    <property type="project" value="InterPro"/>
</dbReference>
<keyword evidence="1" id="KW-0540">Nuclease</keyword>
<sequence length="423" mass="47040">MAMWRMTSLPWSTVSLISWHRPSFAEKASSSARYVRLFKQPSTEFTQPTRTSSPQVRQTSPTPQHVSLQPIVASKKVSTHVLPDDKPLNIETPSDSSFPWDGGESQRSLLLLDGNAILYRAYFKIMAKVQYGSLKDMGSEADWVLTVFTALSTMIRLLDTKPTHVAAAFDYKGLTFRHELYPAYKSGRAPTPDTVCQALSCLKPALLSLGISVVEVAGVEADDAIAAFAVRAVDAGMHVSIASPDKDFFQIISPRLRLLRFVPRGSGIVPFGVKEFQKRFGDIQPWQYLEVLALMGDKVDNIPGLPGVGEVTALKLVKEYGTVENLLENRDKVKLKRPRESLMADDGGILMSKKLLSLRLDLPNHMLPYSLGDLRCQSPKDNGDQFIKLIKAMSAYVDPSISEELLDRASQLWEKWNSLNSIL</sequence>
<dbReference type="SMART" id="SM00475">
    <property type="entry name" value="53EXOc"/>
    <property type="match status" value="1"/>
</dbReference>
<dbReference type="EnsemblPlants" id="Pp3c16_17520V3.2">
    <property type="protein sequence ID" value="PAC:32985679.CDS.1"/>
    <property type="gene ID" value="Pp3c16_17520"/>
</dbReference>
<feature type="domain" description="5'-3' exonuclease" evidence="5">
    <location>
        <begin position="106"/>
        <end position="377"/>
    </location>
</feature>
<accession>A0A2K1J918</accession>
<dbReference type="Gramene" id="Pp3c16_17520V3.3">
    <property type="protein sequence ID" value="PAC:32985680.CDS.1"/>
    <property type="gene ID" value="Pp3c16_17520"/>
</dbReference>
<dbReference type="GO" id="GO:0033567">
    <property type="term" value="P:DNA replication, Okazaki fragment processing"/>
    <property type="evidence" value="ECO:0000318"/>
    <property type="project" value="GO_Central"/>
</dbReference>
<dbReference type="InterPro" id="IPR020045">
    <property type="entry name" value="DNA_polI_H3TH"/>
</dbReference>
<dbReference type="SUPFAM" id="SSF88723">
    <property type="entry name" value="PIN domain-like"/>
    <property type="match status" value="1"/>
</dbReference>
<dbReference type="Proteomes" id="UP000006727">
    <property type="component" value="Chromosome 16"/>
</dbReference>
<reference evidence="6 8" key="1">
    <citation type="journal article" date="2008" name="Science">
        <title>The Physcomitrella genome reveals evolutionary insights into the conquest of land by plants.</title>
        <authorList>
            <person name="Rensing S."/>
            <person name="Lang D."/>
            <person name="Zimmer A."/>
            <person name="Terry A."/>
            <person name="Salamov A."/>
            <person name="Shapiro H."/>
            <person name="Nishiyama T."/>
            <person name="Perroud P.-F."/>
            <person name="Lindquist E."/>
            <person name="Kamisugi Y."/>
            <person name="Tanahashi T."/>
            <person name="Sakakibara K."/>
            <person name="Fujita T."/>
            <person name="Oishi K."/>
            <person name="Shin-I T."/>
            <person name="Kuroki Y."/>
            <person name="Toyoda A."/>
            <person name="Suzuki Y."/>
            <person name="Hashimoto A."/>
            <person name="Yamaguchi K."/>
            <person name="Sugano A."/>
            <person name="Kohara Y."/>
            <person name="Fujiyama A."/>
            <person name="Anterola A."/>
            <person name="Aoki S."/>
            <person name="Ashton N."/>
            <person name="Barbazuk W.B."/>
            <person name="Barker E."/>
            <person name="Bennetzen J."/>
            <person name="Bezanilla M."/>
            <person name="Blankenship R."/>
            <person name="Cho S.H."/>
            <person name="Dutcher S."/>
            <person name="Estelle M."/>
            <person name="Fawcett J.A."/>
            <person name="Gundlach H."/>
            <person name="Hanada K."/>
            <person name="Heyl A."/>
            <person name="Hicks K.A."/>
            <person name="Hugh J."/>
            <person name="Lohr M."/>
            <person name="Mayer K."/>
            <person name="Melkozernov A."/>
            <person name="Murata T."/>
            <person name="Nelson D."/>
            <person name="Pils B."/>
            <person name="Prigge M."/>
            <person name="Reiss B."/>
            <person name="Renner T."/>
            <person name="Rombauts S."/>
            <person name="Rushton P."/>
            <person name="Sanderfoot A."/>
            <person name="Schween G."/>
            <person name="Shiu S.-H."/>
            <person name="Stueber K."/>
            <person name="Theodoulou F.L."/>
            <person name="Tu H."/>
            <person name="Van de Peer Y."/>
            <person name="Verrier P.J."/>
            <person name="Waters E."/>
            <person name="Wood A."/>
            <person name="Yang L."/>
            <person name="Cove D."/>
            <person name="Cuming A."/>
            <person name="Hasebe M."/>
            <person name="Lucas S."/>
            <person name="Mishler D.B."/>
            <person name="Reski R."/>
            <person name="Grigoriev I."/>
            <person name="Quatrano R.S."/>
            <person name="Boore J.L."/>
        </authorList>
    </citation>
    <scope>NUCLEOTIDE SEQUENCE [LARGE SCALE GENOMIC DNA]</scope>
    <source>
        <strain evidence="7 8">cv. Gransden 2004</strain>
    </source>
</reference>
<reference evidence="6 8" key="2">
    <citation type="journal article" date="2018" name="Plant J.">
        <title>The Physcomitrella patens chromosome-scale assembly reveals moss genome structure and evolution.</title>
        <authorList>
            <person name="Lang D."/>
            <person name="Ullrich K.K."/>
            <person name="Murat F."/>
            <person name="Fuchs J."/>
            <person name="Jenkins J."/>
            <person name="Haas F.B."/>
            <person name="Piednoel M."/>
            <person name="Gundlach H."/>
            <person name="Van Bel M."/>
            <person name="Meyberg R."/>
            <person name="Vives C."/>
            <person name="Morata J."/>
            <person name="Symeonidi A."/>
            <person name="Hiss M."/>
            <person name="Muchero W."/>
            <person name="Kamisugi Y."/>
            <person name="Saleh O."/>
            <person name="Blanc G."/>
            <person name="Decker E.L."/>
            <person name="van Gessel N."/>
            <person name="Grimwood J."/>
            <person name="Hayes R.D."/>
            <person name="Graham S.W."/>
            <person name="Gunter L.E."/>
            <person name="McDaniel S.F."/>
            <person name="Hoernstein S.N.W."/>
            <person name="Larsson A."/>
            <person name="Li F.W."/>
            <person name="Perroud P.F."/>
            <person name="Phillips J."/>
            <person name="Ranjan P."/>
            <person name="Rokshar D.S."/>
            <person name="Rothfels C.J."/>
            <person name="Schneider L."/>
            <person name="Shu S."/>
            <person name="Stevenson D.W."/>
            <person name="Thummler F."/>
            <person name="Tillich M."/>
            <person name="Villarreal Aguilar J.C."/>
            <person name="Widiez T."/>
            <person name="Wong G.K."/>
            <person name="Wymore A."/>
            <person name="Zhang Y."/>
            <person name="Zimmer A.D."/>
            <person name="Quatrano R.S."/>
            <person name="Mayer K.F.X."/>
            <person name="Goodstein D."/>
            <person name="Casacuberta J.M."/>
            <person name="Vandepoele K."/>
            <person name="Reski R."/>
            <person name="Cuming A.C."/>
            <person name="Tuskan G.A."/>
            <person name="Maumus F."/>
            <person name="Salse J."/>
            <person name="Schmutz J."/>
            <person name="Rensing S.A."/>
        </authorList>
    </citation>
    <scope>NUCLEOTIDE SEQUENCE [LARGE SCALE GENOMIC DNA]</scope>
    <source>
        <strain evidence="7 8">cv. Gransden 2004</strain>
    </source>
</reference>
<dbReference type="Gene3D" id="1.10.150.20">
    <property type="entry name" value="5' to 3' exonuclease, C-terminal subdomain"/>
    <property type="match status" value="1"/>
</dbReference>
<gene>
    <name evidence="7" type="primary">LOC112293761</name>
    <name evidence="6" type="ORF">PHYPA_021134</name>
</gene>
<dbReference type="PaxDb" id="3218-PP1S81_42V6.1"/>
<dbReference type="GeneID" id="112293761"/>
<dbReference type="InterPro" id="IPR002421">
    <property type="entry name" value="5-3_exonuclease"/>
</dbReference>
<keyword evidence="3" id="KW-0238">DNA-binding</keyword>
<dbReference type="InterPro" id="IPR029060">
    <property type="entry name" value="PIN-like_dom_sf"/>
</dbReference>
<dbReference type="InterPro" id="IPR020046">
    <property type="entry name" value="5-3_exonucl_a-hlix_arch_N"/>
</dbReference>
<reference evidence="7" key="3">
    <citation type="submission" date="2020-12" db="UniProtKB">
        <authorList>
            <consortium name="EnsemblPlants"/>
        </authorList>
    </citation>
    <scope>IDENTIFICATION</scope>
</reference>
<name>A0A2K1J918_PHYPA</name>
<dbReference type="Pfam" id="PF02739">
    <property type="entry name" value="5_3_exonuc_N"/>
    <property type="match status" value="1"/>
</dbReference>
<dbReference type="PANTHER" id="PTHR42646:SF2">
    <property type="entry name" value="5'-3' EXONUCLEASE FAMILY PROTEIN"/>
    <property type="match status" value="1"/>
</dbReference>
<dbReference type="SMART" id="SM00279">
    <property type="entry name" value="HhH2"/>
    <property type="match status" value="1"/>
</dbReference>
<dbReference type="FunFam" id="1.10.150.20:FF:000003">
    <property type="entry name" value="DNA polymerase I"/>
    <property type="match status" value="1"/>
</dbReference>
<proteinExistence type="predicted"/>
<dbReference type="RefSeq" id="XP_024399340.1">
    <property type="nucleotide sequence ID" value="XM_024543572.2"/>
</dbReference>
<dbReference type="GO" id="GO:0017108">
    <property type="term" value="F:5'-flap endonuclease activity"/>
    <property type="evidence" value="ECO:0000318"/>
    <property type="project" value="GO_Central"/>
</dbReference>
<dbReference type="InterPro" id="IPR038969">
    <property type="entry name" value="FEN"/>
</dbReference>
<evidence type="ECO:0000313" key="8">
    <source>
        <dbReference type="Proteomes" id="UP000006727"/>
    </source>
</evidence>
<dbReference type="CDD" id="cd09859">
    <property type="entry name" value="PIN_53EXO"/>
    <property type="match status" value="1"/>
</dbReference>
<evidence type="ECO:0000259" key="5">
    <source>
        <dbReference type="SMART" id="SM00475"/>
    </source>
</evidence>
<dbReference type="CDD" id="cd09898">
    <property type="entry name" value="H3TH_53EXO"/>
    <property type="match status" value="1"/>
</dbReference>
<dbReference type="EnsemblPlants" id="Pp3c16_17520V3.1">
    <property type="protein sequence ID" value="PAC:32985678.CDS.1"/>
    <property type="gene ID" value="Pp3c16_17520"/>
</dbReference>
<evidence type="ECO:0000313" key="7">
    <source>
        <dbReference type="EnsemblPlants" id="PAC:32985678.CDS.1"/>
    </source>
</evidence>
<evidence type="ECO:0000313" key="6">
    <source>
        <dbReference type="EMBL" id="PNR38023.1"/>
    </source>
</evidence>
<keyword evidence="8" id="KW-1185">Reference proteome</keyword>
<dbReference type="SUPFAM" id="SSF47807">
    <property type="entry name" value="5' to 3' exonuclease, C-terminal subdomain"/>
    <property type="match status" value="1"/>
</dbReference>
<dbReference type="Gramene" id="Pp3c16_17520V3.1">
    <property type="protein sequence ID" value="PAC:32985678.CDS.1"/>
    <property type="gene ID" value="Pp3c16_17520"/>
</dbReference>
<evidence type="ECO:0000256" key="1">
    <source>
        <dbReference type="ARBA" id="ARBA00022722"/>
    </source>
</evidence>
<dbReference type="InterPro" id="IPR008918">
    <property type="entry name" value="HhH2"/>
</dbReference>
<feature type="region of interest" description="Disordered" evidence="4">
    <location>
        <begin position="44"/>
        <end position="65"/>
    </location>
</feature>
<dbReference type="OrthoDB" id="275278at2759"/>
<dbReference type="InterPro" id="IPR036279">
    <property type="entry name" value="5-3_exonuclease_C_sf"/>
</dbReference>
<organism evidence="6">
    <name type="scientific">Physcomitrium patens</name>
    <name type="common">Spreading-leaved earth moss</name>
    <name type="synonym">Physcomitrella patens</name>
    <dbReference type="NCBI Taxonomy" id="3218"/>
    <lineage>
        <taxon>Eukaryota</taxon>
        <taxon>Viridiplantae</taxon>
        <taxon>Streptophyta</taxon>
        <taxon>Embryophyta</taxon>
        <taxon>Bryophyta</taxon>
        <taxon>Bryophytina</taxon>
        <taxon>Bryopsida</taxon>
        <taxon>Funariidae</taxon>
        <taxon>Funariales</taxon>
        <taxon>Funariaceae</taxon>
        <taxon>Physcomitrium</taxon>
    </lineage>
</organism>
<dbReference type="EnsemblPlants" id="Pp3c16_17520V3.3">
    <property type="protein sequence ID" value="PAC:32985680.CDS.1"/>
    <property type="gene ID" value="Pp3c16_17520"/>
</dbReference>
<evidence type="ECO:0000256" key="3">
    <source>
        <dbReference type="ARBA" id="ARBA00023125"/>
    </source>
</evidence>
<dbReference type="OMA" id="RAFYLWN"/>
<dbReference type="RefSeq" id="XP_024399339.1">
    <property type="nucleotide sequence ID" value="XM_024543571.2"/>
</dbReference>
<evidence type="ECO:0000256" key="4">
    <source>
        <dbReference type="SAM" id="MobiDB-lite"/>
    </source>
</evidence>
<dbReference type="Pfam" id="PF01367">
    <property type="entry name" value="5_3_exonuc"/>
    <property type="match status" value="1"/>
</dbReference>
<dbReference type="PANTHER" id="PTHR42646">
    <property type="entry name" value="FLAP ENDONUCLEASE XNI"/>
    <property type="match status" value="1"/>
</dbReference>
<dbReference type="STRING" id="3218.A0A2K1J918"/>